<evidence type="ECO:0000256" key="2">
    <source>
        <dbReference type="ARBA" id="ARBA00005369"/>
    </source>
</evidence>
<dbReference type="AlphaFoldDB" id="A0A1I3SFP5"/>
<organism evidence="12 13">
    <name type="scientific">Paraburkholderia megapolitana</name>
    <dbReference type="NCBI Taxonomy" id="420953"/>
    <lineage>
        <taxon>Bacteria</taxon>
        <taxon>Pseudomonadati</taxon>
        <taxon>Pseudomonadota</taxon>
        <taxon>Betaproteobacteria</taxon>
        <taxon>Burkholderiales</taxon>
        <taxon>Burkholderiaceae</taxon>
        <taxon>Paraburkholderia</taxon>
    </lineage>
</organism>
<sequence length="231" mass="24791">MVNTRYCETPSDDPAYVYRNHVVALDAGKGINNGEPFLHAAWIGATNPRPGDRICHIGAGTGFYTAILSVLASPGGSVEAFEIDAALSKAARQNLEPYEGVRVTHADATQIDLPPADLIYVNAGVLAPPPSWLQALRPGGRMIFPWRPANDVGLAMLITRTGERGFDARPLMSAWFIPCVGGASTNDHFATEPDSSAAWSVRSVWLTAERAPDETAVVTYKHVWFSSASAV</sequence>
<keyword evidence="7 12" id="KW-0808">Transferase</keyword>
<dbReference type="InterPro" id="IPR000682">
    <property type="entry name" value="PCMT"/>
</dbReference>
<keyword evidence="8" id="KW-0949">S-adenosyl-L-methionine</keyword>
<keyword evidence="13" id="KW-1185">Reference proteome</keyword>
<evidence type="ECO:0000256" key="1">
    <source>
        <dbReference type="ARBA" id="ARBA00004496"/>
    </source>
</evidence>
<dbReference type="InterPro" id="IPR029063">
    <property type="entry name" value="SAM-dependent_MTases_sf"/>
</dbReference>
<dbReference type="EC" id="2.1.1.77" evidence="3"/>
<name>A0A1I3SFP5_9BURK</name>
<dbReference type="EMBL" id="FOQU01000008">
    <property type="protein sequence ID" value="SFJ57180.1"/>
    <property type="molecule type" value="Genomic_DNA"/>
</dbReference>
<evidence type="ECO:0000256" key="7">
    <source>
        <dbReference type="ARBA" id="ARBA00022679"/>
    </source>
</evidence>
<keyword evidence="5" id="KW-0963">Cytoplasm</keyword>
<evidence type="ECO:0000256" key="5">
    <source>
        <dbReference type="ARBA" id="ARBA00022490"/>
    </source>
</evidence>
<dbReference type="GO" id="GO:0004719">
    <property type="term" value="F:protein-L-isoaspartate (D-aspartate) O-methyltransferase activity"/>
    <property type="evidence" value="ECO:0007669"/>
    <property type="project" value="UniProtKB-EC"/>
</dbReference>
<evidence type="ECO:0000256" key="4">
    <source>
        <dbReference type="ARBA" id="ARBA00013346"/>
    </source>
</evidence>
<protein>
    <recommendedName>
        <fullName evidence="4">Protein-L-isoaspartate O-methyltransferase</fullName>
        <ecNumber evidence="3">2.1.1.77</ecNumber>
    </recommendedName>
    <alternativeName>
        <fullName evidence="11">L-isoaspartyl protein carboxyl methyltransferase</fullName>
    </alternativeName>
    <alternativeName>
        <fullName evidence="9">Protein L-isoaspartyl methyltransferase</fullName>
    </alternativeName>
    <alternativeName>
        <fullName evidence="10">Protein-beta-aspartate methyltransferase</fullName>
    </alternativeName>
</protein>
<proteinExistence type="inferred from homology"/>
<dbReference type="Proteomes" id="UP000199548">
    <property type="component" value="Unassembled WGS sequence"/>
</dbReference>
<evidence type="ECO:0000256" key="3">
    <source>
        <dbReference type="ARBA" id="ARBA00011890"/>
    </source>
</evidence>
<dbReference type="STRING" id="420953.SAMN05192543_108177"/>
<accession>A0A1I3SFP5</accession>
<dbReference type="Gene3D" id="3.40.50.150">
    <property type="entry name" value="Vaccinia Virus protein VP39"/>
    <property type="match status" value="1"/>
</dbReference>
<evidence type="ECO:0000313" key="13">
    <source>
        <dbReference type="Proteomes" id="UP000199548"/>
    </source>
</evidence>
<dbReference type="PANTHER" id="PTHR11579:SF0">
    <property type="entry name" value="PROTEIN-L-ISOASPARTATE(D-ASPARTATE) O-METHYLTRANSFERASE"/>
    <property type="match status" value="1"/>
</dbReference>
<dbReference type="Pfam" id="PF01135">
    <property type="entry name" value="PCMT"/>
    <property type="match status" value="1"/>
</dbReference>
<dbReference type="GO" id="GO:0005737">
    <property type="term" value="C:cytoplasm"/>
    <property type="evidence" value="ECO:0007669"/>
    <property type="project" value="UniProtKB-SubCell"/>
</dbReference>
<evidence type="ECO:0000256" key="10">
    <source>
        <dbReference type="ARBA" id="ARBA00031323"/>
    </source>
</evidence>
<dbReference type="PANTHER" id="PTHR11579">
    <property type="entry name" value="PROTEIN-L-ISOASPARTATE O-METHYLTRANSFERASE"/>
    <property type="match status" value="1"/>
</dbReference>
<evidence type="ECO:0000256" key="9">
    <source>
        <dbReference type="ARBA" id="ARBA00030757"/>
    </source>
</evidence>
<dbReference type="GO" id="GO:0032259">
    <property type="term" value="P:methylation"/>
    <property type="evidence" value="ECO:0007669"/>
    <property type="project" value="UniProtKB-KW"/>
</dbReference>
<dbReference type="SUPFAM" id="SSF53335">
    <property type="entry name" value="S-adenosyl-L-methionine-dependent methyltransferases"/>
    <property type="match status" value="1"/>
</dbReference>
<comment type="similarity">
    <text evidence="2">Belongs to the methyltransferase superfamily. L-isoaspartyl/D-aspartyl protein methyltransferase family.</text>
</comment>
<gene>
    <name evidence="12" type="ORF">SAMN05192543_108177</name>
</gene>
<comment type="subcellular location">
    <subcellularLocation>
        <location evidence="1">Cytoplasm</location>
    </subcellularLocation>
</comment>
<evidence type="ECO:0000256" key="8">
    <source>
        <dbReference type="ARBA" id="ARBA00022691"/>
    </source>
</evidence>
<reference evidence="12 13" key="1">
    <citation type="submission" date="2016-10" db="EMBL/GenBank/DDBJ databases">
        <authorList>
            <person name="de Groot N.N."/>
        </authorList>
    </citation>
    <scope>NUCLEOTIDE SEQUENCE [LARGE SCALE GENOMIC DNA]</scope>
    <source>
        <strain evidence="12 13">LMG 23650</strain>
    </source>
</reference>
<keyword evidence="6 12" id="KW-0489">Methyltransferase</keyword>
<evidence type="ECO:0000313" key="12">
    <source>
        <dbReference type="EMBL" id="SFJ57180.1"/>
    </source>
</evidence>
<evidence type="ECO:0000256" key="6">
    <source>
        <dbReference type="ARBA" id="ARBA00022603"/>
    </source>
</evidence>
<evidence type="ECO:0000256" key="11">
    <source>
        <dbReference type="ARBA" id="ARBA00031350"/>
    </source>
</evidence>
<dbReference type="CDD" id="cd02440">
    <property type="entry name" value="AdoMet_MTases"/>
    <property type="match status" value="1"/>
</dbReference>